<accession>A0A5J4UWY3</accession>
<dbReference type="AlphaFoldDB" id="A0A5J4UWY3"/>
<reference evidence="2 3" key="1">
    <citation type="submission" date="2019-03" db="EMBL/GenBank/DDBJ databases">
        <title>Single cell metagenomics reveals metabolic interactions within the superorganism composed of flagellate Streblomastix strix and complex community of Bacteroidetes bacteria on its surface.</title>
        <authorList>
            <person name="Treitli S.C."/>
            <person name="Kolisko M."/>
            <person name="Husnik F."/>
            <person name="Keeling P."/>
            <person name="Hampl V."/>
        </authorList>
    </citation>
    <scope>NUCLEOTIDE SEQUENCE [LARGE SCALE GENOMIC DNA]</scope>
    <source>
        <strain evidence="2">ST1C</strain>
    </source>
</reference>
<sequence length="97" mass="11287">MNECVVKMQKMMMSECQKNEIKIGMKILKGGGTGIYLSCIYDYQINYNYGDKEDEYYQQEREGGDEDEQEEGDDEDDSVEGDEFLSFINSDYQSIEI</sequence>
<name>A0A5J4UWY3_9EUKA</name>
<gene>
    <name evidence="2" type="ORF">EZS28_029257</name>
</gene>
<protein>
    <submittedName>
        <fullName evidence="2">Uncharacterized protein</fullName>
    </submittedName>
</protein>
<comment type="caution">
    <text evidence="2">The sequence shown here is derived from an EMBL/GenBank/DDBJ whole genome shotgun (WGS) entry which is preliminary data.</text>
</comment>
<dbReference type="Proteomes" id="UP000324800">
    <property type="component" value="Unassembled WGS sequence"/>
</dbReference>
<evidence type="ECO:0000313" key="2">
    <source>
        <dbReference type="EMBL" id="KAA6375216.1"/>
    </source>
</evidence>
<evidence type="ECO:0000256" key="1">
    <source>
        <dbReference type="SAM" id="MobiDB-lite"/>
    </source>
</evidence>
<evidence type="ECO:0000313" key="3">
    <source>
        <dbReference type="Proteomes" id="UP000324800"/>
    </source>
</evidence>
<feature type="region of interest" description="Disordered" evidence="1">
    <location>
        <begin position="54"/>
        <end position="83"/>
    </location>
</feature>
<proteinExistence type="predicted"/>
<dbReference type="EMBL" id="SNRW01011396">
    <property type="protein sequence ID" value="KAA6375216.1"/>
    <property type="molecule type" value="Genomic_DNA"/>
</dbReference>
<organism evidence="2 3">
    <name type="scientific">Streblomastix strix</name>
    <dbReference type="NCBI Taxonomy" id="222440"/>
    <lineage>
        <taxon>Eukaryota</taxon>
        <taxon>Metamonada</taxon>
        <taxon>Preaxostyla</taxon>
        <taxon>Oxymonadida</taxon>
        <taxon>Streblomastigidae</taxon>
        <taxon>Streblomastix</taxon>
    </lineage>
</organism>